<gene>
    <name evidence="1" type="ordered locus">TEQUI_1579</name>
</gene>
<protein>
    <submittedName>
        <fullName evidence="1">Uncharacterized protein</fullName>
    </submittedName>
</protein>
<reference evidence="1 2" key="1">
    <citation type="journal article" date="2011" name="J. Bacteriol.">
        <title>Genome sequence of Taylorella equigenitalis MCE9, the causative agent of contagious equine metritis.</title>
        <authorList>
            <person name="Hebert L."/>
            <person name="Moumen B."/>
            <person name="Duquesne F."/>
            <person name="Breuil M.F."/>
            <person name="Laugier C."/>
            <person name="Batto J.M."/>
            <person name="Renault P."/>
            <person name="Petry S."/>
        </authorList>
    </citation>
    <scope>NUCLEOTIDE SEQUENCE [LARGE SCALE GENOMIC DNA]</scope>
    <source>
        <strain evidence="1 2">MCE9</strain>
    </source>
</reference>
<dbReference type="KEGG" id="teq:TEQUI_1579"/>
<accession>A0A654KJ66</accession>
<evidence type="ECO:0000313" key="2">
    <source>
        <dbReference type="Proteomes" id="UP000007472"/>
    </source>
</evidence>
<proteinExistence type="predicted"/>
<dbReference type="Proteomes" id="UP000007472">
    <property type="component" value="Chromosome"/>
</dbReference>
<organism evidence="1 2">
    <name type="scientific">Taylorella equigenitalis (strain MCE9)</name>
    <dbReference type="NCBI Taxonomy" id="937774"/>
    <lineage>
        <taxon>Bacteria</taxon>
        <taxon>Pseudomonadati</taxon>
        <taxon>Pseudomonadota</taxon>
        <taxon>Betaproteobacteria</taxon>
        <taxon>Burkholderiales</taxon>
        <taxon>Alcaligenaceae</taxon>
        <taxon>Taylorella</taxon>
    </lineage>
</organism>
<dbReference type="EMBL" id="CP002456">
    <property type="protein sequence ID" value="ADU92491.1"/>
    <property type="molecule type" value="Genomic_DNA"/>
</dbReference>
<dbReference type="AlphaFoldDB" id="A0A654KJ66"/>
<sequence length="106" mass="11797">MGNINIMTKKLLNRTFVNVISNASEPPMMRDRSIASPEVYRLLNVAVHVELWAIILEKEDLSASAISINTCRTSRAVGKTDIIRIIKTNPQIMGVGNELLFNGMIN</sequence>
<name>A0A654KJ66_TAYEM</name>
<evidence type="ECO:0000313" key="1">
    <source>
        <dbReference type="EMBL" id="ADU92491.1"/>
    </source>
</evidence>